<feature type="non-terminal residue" evidence="1">
    <location>
        <position position="1"/>
    </location>
</feature>
<proteinExistence type="predicted"/>
<name>A0A1V2GDD7_ECOLX</name>
<comment type="caution">
    <text evidence="1">The sequence shown here is derived from an EMBL/GenBank/DDBJ whole genome shotgun (WGS) entry which is preliminary data.</text>
</comment>
<protein>
    <submittedName>
        <fullName evidence="1">GGDEF domain-containing protein</fullName>
    </submittedName>
</protein>
<dbReference type="EMBL" id="MTPS01000244">
    <property type="protein sequence ID" value="ONG34126.1"/>
    <property type="molecule type" value="Genomic_DNA"/>
</dbReference>
<dbReference type="AlphaFoldDB" id="A0A1V2GDD7"/>
<evidence type="ECO:0000313" key="1">
    <source>
        <dbReference type="EMBL" id="ONG34126.1"/>
    </source>
</evidence>
<accession>A0A1V2GDD7</accession>
<evidence type="ECO:0000313" key="2">
    <source>
        <dbReference type="Proteomes" id="UP000188967"/>
    </source>
</evidence>
<gene>
    <name evidence="1" type="ORF">BXT93_14940</name>
</gene>
<dbReference type="Proteomes" id="UP000188967">
    <property type="component" value="Unassembled WGS sequence"/>
</dbReference>
<organism evidence="1 2">
    <name type="scientific">Escherichia coli</name>
    <dbReference type="NCBI Taxonomy" id="562"/>
    <lineage>
        <taxon>Bacteria</taxon>
        <taxon>Pseudomonadati</taxon>
        <taxon>Pseudomonadota</taxon>
        <taxon>Gammaproteobacteria</taxon>
        <taxon>Enterobacterales</taxon>
        <taxon>Enterobacteriaceae</taxon>
        <taxon>Escherichia</taxon>
    </lineage>
</organism>
<sequence>LYIAKRRGRNRVELWKASL</sequence>
<reference evidence="1 2" key="1">
    <citation type="submission" date="2017-01" db="EMBL/GenBank/DDBJ databases">
        <title>Draft genome sequence of an E. coli strain isolated from human, in Amazon, Brazil.</title>
        <authorList>
            <person name="Moura Q."/>
            <person name="Fernandes M.R."/>
            <person name="Cerdeira L."/>
            <person name="Vianello M."/>
            <person name="Souza T.A."/>
            <person name="Ienne S."/>
            <person name="Lincopan N."/>
        </authorList>
    </citation>
    <scope>NUCLEOTIDE SEQUENCE [LARGE SCALE GENOMIC DNA]</scope>
    <source>
        <strain evidence="1 2">ICBEcBL-II-13</strain>
    </source>
</reference>